<dbReference type="Pfam" id="PF01266">
    <property type="entry name" value="DAO"/>
    <property type="match status" value="1"/>
</dbReference>
<dbReference type="Gene3D" id="2.102.10.10">
    <property type="entry name" value="Rieske [2Fe-2S] iron-sulphur domain"/>
    <property type="match status" value="1"/>
</dbReference>
<dbReference type="GO" id="GO:0016020">
    <property type="term" value="C:membrane"/>
    <property type="evidence" value="ECO:0007669"/>
    <property type="project" value="InterPro"/>
</dbReference>
<dbReference type="Gene3D" id="3.50.50.60">
    <property type="entry name" value="FAD/NAD(P)-binding domain"/>
    <property type="match status" value="1"/>
</dbReference>
<dbReference type="EMBL" id="LT906465">
    <property type="protein sequence ID" value="SNV36634.1"/>
    <property type="molecule type" value="Genomic_DNA"/>
</dbReference>
<organism evidence="7 8">
    <name type="scientific">Chryseobacterium taklimakanense</name>
    <dbReference type="NCBI Taxonomy" id="536441"/>
    <lineage>
        <taxon>Bacteria</taxon>
        <taxon>Pseudomonadati</taxon>
        <taxon>Bacteroidota</taxon>
        <taxon>Flavobacteriia</taxon>
        <taxon>Flavobacteriales</taxon>
        <taxon>Weeksellaceae</taxon>
        <taxon>Chryseobacterium group</taxon>
        <taxon>Chryseobacterium</taxon>
    </lineage>
</organism>
<dbReference type="GO" id="GO:0051537">
    <property type="term" value="F:2 iron, 2 sulfur cluster binding"/>
    <property type="evidence" value="ECO:0007669"/>
    <property type="project" value="UniProtKB-KW"/>
</dbReference>
<evidence type="ECO:0000256" key="3">
    <source>
        <dbReference type="ARBA" id="ARBA00023004"/>
    </source>
</evidence>
<dbReference type="InterPro" id="IPR036922">
    <property type="entry name" value="Rieske_2Fe-2S_sf"/>
</dbReference>
<gene>
    <name evidence="7" type="primary">puuB_1</name>
    <name evidence="7" type="ORF">SAMEA4412677_00566</name>
</gene>
<sequence length="501" mass="55861">MNRDGNHKSFWQDAQKEHHNAKPTVNDFETIIVGAGITGISLAIELQRRGQKCLVLEKNTIGFGTTGGTTAFINNFFDESYDSLISKFGEDKAQTVADHALKTVSIIKNNIERYGIDCDFEESSFYLFSAEKKQDKPLEKILEAHDKLNVETSSTEEFPFDLIPRKVIEIKGQAQFHPLKYITALSDRFEANGGLLLTGTFVKGYERMNDTLKIETDDGEIFTAKHLVWATHIPPGNNRFNLLLAPYRSYALAAKISYKPEGFPQAADIYDAYHYFRYDKKDGEYFLIVGGFDHKTGHEADSEQPFADLVQYTKNHFNINEISEQWSSQYYVPADGLPYIGKMPGEEHVYIATGYNGNGITWGTLASHVLADLIQNKDNELADIVSPSRIEIKASAASALKENSDAVFQLVKDQLLAGKSAELNEIANGEGKVIEFKGKKVAAYRNDEGNISFLSAVCPHMGCTVKFNTAEKSWDCPCHGSRFDLEGNVLNIPATTGLDKI</sequence>
<keyword evidence="1" id="KW-0001">2Fe-2S</keyword>
<dbReference type="Proteomes" id="UP000215196">
    <property type="component" value="Chromosome 1"/>
</dbReference>
<dbReference type="EC" id="1.4.3.-" evidence="7"/>
<evidence type="ECO:0000256" key="5">
    <source>
        <dbReference type="ARBA" id="ARBA00023157"/>
    </source>
</evidence>
<name>A0A239WSL6_9FLAO</name>
<dbReference type="InterPro" id="IPR005805">
    <property type="entry name" value="Rieske_Fe-S_prot_C"/>
</dbReference>
<feature type="domain" description="Rieske" evidence="6">
    <location>
        <begin position="418"/>
        <end position="501"/>
    </location>
</feature>
<keyword evidence="2" id="KW-0479">Metal-binding</keyword>
<keyword evidence="5" id="KW-1015">Disulfide bond</keyword>
<dbReference type="Gene3D" id="3.30.9.10">
    <property type="entry name" value="D-Amino Acid Oxidase, subunit A, domain 2"/>
    <property type="match status" value="1"/>
</dbReference>
<dbReference type="PANTHER" id="PTHR13847">
    <property type="entry name" value="SARCOSINE DEHYDROGENASE-RELATED"/>
    <property type="match status" value="1"/>
</dbReference>
<dbReference type="PANTHER" id="PTHR13847:SF281">
    <property type="entry name" value="FAD DEPENDENT OXIDOREDUCTASE DOMAIN-CONTAINING PROTEIN"/>
    <property type="match status" value="1"/>
</dbReference>
<reference evidence="7 8" key="1">
    <citation type="submission" date="2017-06" db="EMBL/GenBank/DDBJ databases">
        <authorList>
            <consortium name="Pathogen Informatics"/>
        </authorList>
    </citation>
    <scope>NUCLEOTIDE SEQUENCE [LARGE SCALE GENOMIC DNA]</scope>
    <source>
        <strain evidence="7 8">NCTC13490</strain>
    </source>
</reference>
<evidence type="ECO:0000256" key="1">
    <source>
        <dbReference type="ARBA" id="ARBA00022714"/>
    </source>
</evidence>
<dbReference type="InterPro" id="IPR036188">
    <property type="entry name" value="FAD/NAD-bd_sf"/>
</dbReference>
<dbReference type="InterPro" id="IPR017941">
    <property type="entry name" value="Rieske_2Fe-2S"/>
</dbReference>
<evidence type="ECO:0000259" key="6">
    <source>
        <dbReference type="PROSITE" id="PS51296"/>
    </source>
</evidence>
<proteinExistence type="predicted"/>
<evidence type="ECO:0000256" key="4">
    <source>
        <dbReference type="ARBA" id="ARBA00023014"/>
    </source>
</evidence>
<evidence type="ECO:0000313" key="7">
    <source>
        <dbReference type="EMBL" id="SNV36634.1"/>
    </source>
</evidence>
<dbReference type="AlphaFoldDB" id="A0A239WSL6"/>
<protein>
    <submittedName>
        <fullName evidence="7">Gamma-glutamylputrescine oxidoreductase</fullName>
        <ecNumber evidence="7">1.4.3.-</ecNumber>
    </submittedName>
</protein>
<dbReference type="KEGG" id="ctak:4412677_00566"/>
<dbReference type="PRINTS" id="PR00162">
    <property type="entry name" value="RIESKE"/>
</dbReference>
<keyword evidence="8" id="KW-1185">Reference proteome</keyword>
<dbReference type="RefSeq" id="WP_095070211.1">
    <property type="nucleotide sequence ID" value="NZ_LT906465.1"/>
</dbReference>
<evidence type="ECO:0000256" key="2">
    <source>
        <dbReference type="ARBA" id="ARBA00022723"/>
    </source>
</evidence>
<keyword evidence="3" id="KW-0408">Iron</keyword>
<dbReference type="GO" id="GO:0016491">
    <property type="term" value="F:oxidoreductase activity"/>
    <property type="evidence" value="ECO:0007669"/>
    <property type="project" value="UniProtKB-KW"/>
</dbReference>
<dbReference type="PROSITE" id="PS51296">
    <property type="entry name" value="RIESKE"/>
    <property type="match status" value="1"/>
</dbReference>
<keyword evidence="4" id="KW-0411">Iron-sulfur</keyword>
<evidence type="ECO:0000313" key="8">
    <source>
        <dbReference type="Proteomes" id="UP000215196"/>
    </source>
</evidence>
<dbReference type="GO" id="GO:0046872">
    <property type="term" value="F:metal ion binding"/>
    <property type="evidence" value="ECO:0007669"/>
    <property type="project" value="UniProtKB-KW"/>
</dbReference>
<dbReference type="InterPro" id="IPR006076">
    <property type="entry name" value="FAD-dep_OxRdtase"/>
</dbReference>
<accession>A0A239WSL6</accession>
<dbReference type="Pfam" id="PF00355">
    <property type="entry name" value="Rieske"/>
    <property type="match status" value="1"/>
</dbReference>
<dbReference type="SUPFAM" id="SSF50022">
    <property type="entry name" value="ISP domain"/>
    <property type="match status" value="1"/>
</dbReference>
<dbReference type="SUPFAM" id="SSF51905">
    <property type="entry name" value="FAD/NAD(P)-binding domain"/>
    <property type="match status" value="1"/>
</dbReference>
<keyword evidence="7" id="KW-0560">Oxidoreductase</keyword>
<dbReference type="GO" id="GO:0005737">
    <property type="term" value="C:cytoplasm"/>
    <property type="evidence" value="ECO:0007669"/>
    <property type="project" value="TreeGrafter"/>
</dbReference>